<keyword evidence="3" id="KW-1185">Reference proteome</keyword>
<evidence type="ECO:0000256" key="1">
    <source>
        <dbReference type="SAM" id="MobiDB-lite"/>
    </source>
</evidence>
<evidence type="ECO:0000313" key="2">
    <source>
        <dbReference type="EMBL" id="CAG8732976.1"/>
    </source>
</evidence>
<dbReference type="EMBL" id="CAJVPY010012260">
    <property type="protein sequence ID" value="CAG8732976.1"/>
    <property type="molecule type" value="Genomic_DNA"/>
</dbReference>
<proteinExistence type="predicted"/>
<accession>A0A9N9NGT8</accession>
<dbReference type="AlphaFoldDB" id="A0A9N9NGT8"/>
<feature type="region of interest" description="Disordered" evidence="1">
    <location>
        <begin position="136"/>
        <end position="158"/>
    </location>
</feature>
<reference evidence="2" key="1">
    <citation type="submission" date="2021-06" db="EMBL/GenBank/DDBJ databases">
        <authorList>
            <person name="Kallberg Y."/>
            <person name="Tangrot J."/>
            <person name="Rosling A."/>
        </authorList>
    </citation>
    <scope>NUCLEOTIDE SEQUENCE</scope>
    <source>
        <strain evidence="2">MA453B</strain>
    </source>
</reference>
<dbReference type="OrthoDB" id="10585198at2759"/>
<evidence type="ECO:0000313" key="3">
    <source>
        <dbReference type="Proteomes" id="UP000789405"/>
    </source>
</evidence>
<dbReference type="Proteomes" id="UP000789405">
    <property type="component" value="Unassembled WGS sequence"/>
</dbReference>
<comment type="caution">
    <text evidence="2">The sequence shown here is derived from an EMBL/GenBank/DDBJ whole genome shotgun (WGS) entry which is preliminary data.</text>
</comment>
<sequence>GNINYEPNRNYDKWINSNESNKSGIQSNSGRIPDFQATFQLESEEFEFIYGEVSGPPYKPISTKIETDRRKLIRYMKRNKSGQEEKFIKNFRLNIDTKLIDNINIFSILVYEHTIEPFKKIKLNLEANRNVYNTQKVKVNKRPANDPPVYPSPQKTKS</sequence>
<organism evidence="2 3">
    <name type="scientific">Dentiscutata erythropus</name>
    <dbReference type="NCBI Taxonomy" id="1348616"/>
    <lineage>
        <taxon>Eukaryota</taxon>
        <taxon>Fungi</taxon>
        <taxon>Fungi incertae sedis</taxon>
        <taxon>Mucoromycota</taxon>
        <taxon>Glomeromycotina</taxon>
        <taxon>Glomeromycetes</taxon>
        <taxon>Diversisporales</taxon>
        <taxon>Gigasporaceae</taxon>
        <taxon>Dentiscutata</taxon>
    </lineage>
</organism>
<feature type="non-terminal residue" evidence="2">
    <location>
        <position position="1"/>
    </location>
</feature>
<protein>
    <submittedName>
        <fullName evidence="2">8753_t:CDS:1</fullName>
    </submittedName>
</protein>
<gene>
    <name evidence="2" type="ORF">DERYTH_LOCUS15290</name>
</gene>
<name>A0A9N9NGT8_9GLOM</name>